<evidence type="ECO:0000313" key="2">
    <source>
        <dbReference type="EMBL" id="UOF01050.1"/>
    </source>
</evidence>
<dbReference type="EMBL" id="CP093442">
    <property type="protein sequence ID" value="UOF01050.1"/>
    <property type="molecule type" value="Genomic_DNA"/>
</dbReference>
<organism evidence="2 3">
    <name type="scientific">Bdellovibrio reynosensis</name>
    <dbReference type="NCBI Taxonomy" id="2835041"/>
    <lineage>
        <taxon>Bacteria</taxon>
        <taxon>Pseudomonadati</taxon>
        <taxon>Bdellovibrionota</taxon>
        <taxon>Bdellovibrionia</taxon>
        <taxon>Bdellovibrionales</taxon>
        <taxon>Pseudobdellovibrionaceae</taxon>
        <taxon>Bdellovibrio</taxon>
    </lineage>
</organism>
<gene>
    <name evidence="2" type="ORF">MNR06_15220</name>
</gene>
<evidence type="ECO:0000313" key="3">
    <source>
        <dbReference type="Proteomes" id="UP000830116"/>
    </source>
</evidence>
<keyword evidence="3" id="KW-1185">Reference proteome</keyword>
<accession>A0ABY4C809</accession>
<feature type="transmembrane region" description="Helical" evidence="1">
    <location>
        <begin position="304"/>
        <end position="330"/>
    </location>
</feature>
<proteinExistence type="predicted"/>
<keyword evidence="1" id="KW-0472">Membrane</keyword>
<keyword evidence="1" id="KW-1133">Transmembrane helix</keyword>
<name>A0ABY4C809_9BACT</name>
<dbReference type="RefSeq" id="WP_243537298.1">
    <property type="nucleotide sequence ID" value="NZ_CP093442.1"/>
</dbReference>
<reference evidence="2" key="1">
    <citation type="submission" date="2022-03" db="EMBL/GenBank/DDBJ databases">
        <title>Genome Identification and Characterization of new species Bdellovibrio reynosense LBG001 sp. nov. from a Mexico soil sample.</title>
        <authorList>
            <person name="Camilli A."/>
            <person name="Ajao Y."/>
            <person name="Guo X."/>
        </authorList>
    </citation>
    <scope>NUCLEOTIDE SEQUENCE</scope>
    <source>
        <strain evidence="2">LBG001</strain>
    </source>
</reference>
<keyword evidence="1" id="KW-0812">Transmembrane</keyword>
<protein>
    <submittedName>
        <fullName evidence="2">TolA protein</fullName>
    </submittedName>
</protein>
<dbReference type="Proteomes" id="UP000830116">
    <property type="component" value="Chromosome"/>
</dbReference>
<sequence length="525" mass="56756">MKFTKFADTAAMSFLVLALIFISPVIAFGSTDIELLYGKQIAWTAANIDDPKVVSAFRESFQNLLADKNKVAQLQTAEGKKLLQQGTNLLGVVQLKERLDKCVLKHASAKEAVTSLTGAMNSKVMDADICVVSVDETKKMQNFAKDLENSFKDDAKKKILDLATKQLGQTRSYWKKAQTEKDPLDLAVELTDREREMKSKPPQTGTELLLYTKALRDRRNKQVIRIADVKKAFTEVQSELQAHEDYLKDVSDENAEEALQKLIVTNPAAAAHYLMENPGSLDLICRTLQDYDKKAQNKDFVDKAMFWGGLVVGGVLLATGIGAGVGAMVLSGTATAGTLTTVAASAALAGTVAGGGEAIYSSTRAYESFNEARQLRASAFAEGSSQESFTKADKAKEAAYSDLADAGFSAASIIPFGAGLKVMKSSAQASRLGSASRVAKEGSKVEAESVKGLAVSLKEVSADKDVLKVLEHSQKQVDSEEMGMFLGYLSHLPKGEREKVMELIKKKPEKVPEAIRESSKAGVCR</sequence>
<evidence type="ECO:0000256" key="1">
    <source>
        <dbReference type="SAM" id="Phobius"/>
    </source>
</evidence>